<keyword evidence="2" id="KW-1185">Reference proteome</keyword>
<name>A0A9N8HP58_9STRA</name>
<evidence type="ECO:0000313" key="1">
    <source>
        <dbReference type="EMBL" id="CAB9519715.1"/>
    </source>
</evidence>
<gene>
    <name evidence="1" type="ORF">SEMRO_1039_G234410.1</name>
</gene>
<dbReference type="EMBL" id="CAICTM010001037">
    <property type="protein sequence ID" value="CAB9519715.1"/>
    <property type="molecule type" value="Genomic_DNA"/>
</dbReference>
<dbReference type="Proteomes" id="UP001153069">
    <property type="component" value="Unassembled WGS sequence"/>
</dbReference>
<organism evidence="1 2">
    <name type="scientific">Seminavis robusta</name>
    <dbReference type="NCBI Taxonomy" id="568900"/>
    <lineage>
        <taxon>Eukaryota</taxon>
        <taxon>Sar</taxon>
        <taxon>Stramenopiles</taxon>
        <taxon>Ochrophyta</taxon>
        <taxon>Bacillariophyta</taxon>
        <taxon>Bacillariophyceae</taxon>
        <taxon>Bacillariophycidae</taxon>
        <taxon>Naviculales</taxon>
        <taxon>Naviculaceae</taxon>
        <taxon>Seminavis</taxon>
    </lineage>
</organism>
<dbReference type="InterPro" id="IPR045287">
    <property type="entry name" value="PAB"/>
</dbReference>
<sequence>MLCISTSIAFVGKASLSRGSLSRSSCRLFSSSSSIIGVDSSISRLSTLQTMLAKYGAPGSTGCTKENDLEPILPSQDAPELLASMTDAEDDELSNLHPYLYPIAKSKSSGNLICALRNAYATEGDLDNPWPIVESTIGGPGMQLLSLNSEHLMRRIACEKDFAGDDKEAVDMYNDGLGQGLMKDKVFDSPYVVGDVEKLGYGAEKYSLLRVGPFPDLYRTMSLQHSERDDEASSLIAAEAANGKFSQFGSTYRFYARLLDSFHQREEEARDASRMCLRLPLPTIGLTREDFKEVAVLGLIADKGDSEEEAMVKLQVMYEKIREHEKEDDPQANQGMTPEQMAADEANYLLDTTALTGGPWRDTRAKLAEIFRSVGKEDMAAFVNPYKP</sequence>
<dbReference type="PANTHER" id="PTHR35115:SF1">
    <property type="entry name" value="PROTEIN IN CHLOROPLAST ATPASE BIOGENESIS, CHLOROPLASTIC"/>
    <property type="match status" value="1"/>
</dbReference>
<accession>A0A9N8HP58</accession>
<proteinExistence type="predicted"/>
<dbReference type="AlphaFoldDB" id="A0A9N8HP58"/>
<dbReference type="PANTHER" id="PTHR35115">
    <property type="entry name" value="CYCLIN DELTA-3"/>
    <property type="match status" value="1"/>
</dbReference>
<comment type="caution">
    <text evidence="1">The sequence shown here is derived from an EMBL/GenBank/DDBJ whole genome shotgun (WGS) entry which is preliminary data.</text>
</comment>
<protein>
    <submittedName>
        <fullName evidence="1">Uncharacterized protein</fullName>
    </submittedName>
</protein>
<reference evidence="1" key="1">
    <citation type="submission" date="2020-06" db="EMBL/GenBank/DDBJ databases">
        <authorList>
            <consortium name="Plant Systems Biology data submission"/>
        </authorList>
    </citation>
    <scope>NUCLEOTIDE SEQUENCE</scope>
    <source>
        <strain evidence="1">D6</strain>
    </source>
</reference>
<dbReference type="OrthoDB" id="537706at2759"/>
<evidence type="ECO:0000313" key="2">
    <source>
        <dbReference type="Proteomes" id="UP001153069"/>
    </source>
</evidence>